<reference evidence="1" key="1">
    <citation type="submission" date="2021-01" db="EMBL/GenBank/DDBJ databases">
        <authorList>
            <person name="Corre E."/>
            <person name="Pelletier E."/>
            <person name="Niang G."/>
            <person name="Scheremetjew M."/>
            <person name="Finn R."/>
            <person name="Kale V."/>
            <person name="Holt S."/>
            <person name="Cochrane G."/>
            <person name="Meng A."/>
            <person name="Brown T."/>
            <person name="Cohen L."/>
        </authorList>
    </citation>
    <scope>NUCLEOTIDE SEQUENCE</scope>
    <source>
        <strain evidence="1">WS</strain>
    </source>
</reference>
<dbReference type="InterPro" id="IPR036322">
    <property type="entry name" value="WD40_repeat_dom_sf"/>
</dbReference>
<dbReference type="Gene3D" id="2.130.10.10">
    <property type="entry name" value="YVTN repeat-like/Quinoprotein amine dehydrogenase"/>
    <property type="match status" value="1"/>
</dbReference>
<dbReference type="InterPro" id="IPR015943">
    <property type="entry name" value="WD40/YVTN_repeat-like_dom_sf"/>
</dbReference>
<protein>
    <submittedName>
        <fullName evidence="1">Uncharacterized protein</fullName>
    </submittedName>
</protein>
<sequence>MSLIITLPSLQIHNTIPITHFYTSNASLHTFSTRYYSGTEDSMLNEENMNDDEASSSNVENDLFFPTQSQRIASNASNSNTFSQLRQKTQQNVNAHHTFKYQITSLCLSQQNASIFYVGLANGNMVEYDWREDKEIQTHQKRHKGALTSMILSNNTHHLVSGGDDGRIIVSPVRDLTVT</sequence>
<dbReference type="EMBL" id="HBGD01011113">
    <property type="protein sequence ID" value="CAD9085900.1"/>
    <property type="molecule type" value="Transcribed_RNA"/>
</dbReference>
<evidence type="ECO:0000313" key="1">
    <source>
        <dbReference type="EMBL" id="CAD9085900.1"/>
    </source>
</evidence>
<organism evidence="1">
    <name type="scientific">Percolomonas cosmopolitus</name>
    <dbReference type="NCBI Taxonomy" id="63605"/>
    <lineage>
        <taxon>Eukaryota</taxon>
        <taxon>Discoba</taxon>
        <taxon>Heterolobosea</taxon>
        <taxon>Tetramitia</taxon>
        <taxon>Eutetramitia</taxon>
        <taxon>Percolomonadidae</taxon>
        <taxon>Percolomonas</taxon>
    </lineage>
</organism>
<dbReference type="SUPFAM" id="SSF50978">
    <property type="entry name" value="WD40 repeat-like"/>
    <property type="match status" value="1"/>
</dbReference>
<proteinExistence type="predicted"/>
<accession>A0A7S1PJ28</accession>
<name>A0A7S1PJ28_9EUKA</name>
<dbReference type="AlphaFoldDB" id="A0A7S1PJ28"/>
<gene>
    <name evidence="1" type="ORF">PCOS0759_LOCUS9154</name>
</gene>